<dbReference type="Pfam" id="PF00149">
    <property type="entry name" value="Metallophos"/>
    <property type="match status" value="1"/>
</dbReference>
<organism evidence="7 8">
    <name type="scientific">Dermatophagoides pteronyssinus</name>
    <name type="common">European house dust mite</name>
    <dbReference type="NCBI Taxonomy" id="6956"/>
    <lineage>
        <taxon>Eukaryota</taxon>
        <taxon>Metazoa</taxon>
        <taxon>Ecdysozoa</taxon>
        <taxon>Arthropoda</taxon>
        <taxon>Chelicerata</taxon>
        <taxon>Arachnida</taxon>
        <taxon>Acari</taxon>
        <taxon>Acariformes</taxon>
        <taxon>Sarcoptiformes</taxon>
        <taxon>Astigmata</taxon>
        <taxon>Psoroptidia</taxon>
        <taxon>Analgoidea</taxon>
        <taxon>Pyroglyphidae</taxon>
        <taxon>Dermatophagoidinae</taxon>
        <taxon>Dermatophagoides</taxon>
    </lineage>
</organism>
<dbReference type="InterPro" id="IPR015914">
    <property type="entry name" value="PAPs_N"/>
</dbReference>
<dbReference type="PANTHER" id="PTHR45867">
    <property type="entry name" value="PURPLE ACID PHOSPHATASE"/>
    <property type="match status" value="1"/>
</dbReference>
<evidence type="ECO:0000256" key="1">
    <source>
        <dbReference type="ARBA" id="ARBA00022729"/>
    </source>
</evidence>
<evidence type="ECO:0000259" key="5">
    <source>
        <dbReference type="Pfam" id="PF14008"/>
    </source>
</evidence>
<dbReference type="Gene3D" id="2.60.40.380">
    <property type="entry name" value="Purple acid phosphatase-like, N-terminal"/>
    <property type="match status" value="1"/>
</dbReference>
<dbReference type="InterPro" id="IPR008963">
    <property type="entry name" value="Purple_acid_Pase-like_N"/>
</dbReference>
<dbReference type="PANTHER" id="PTHR45867:SF3">
    <property type="entry name" value="ACID PHOSPHATASE TYPE 7"/>
    <property type="match status" value="1"/>
</dbReference>
<dbReference type="SUPFAM" id="SSF56300">
    <property type="entry name" value="Metallo-dependent phosphatases"/>
    <property type="match status" value="1"/>
</dbReference>
<gene>
    <name evidence="8" type="primary">LOC113798441</name>
</gene>
<dbReference type="GO" id="GO:0046872">
    <property type="term" value="F:metal ion binding"/>
    <property type="evidence" value="ECO:0007669"/>
    <property type="project" value="InterPro"/>
</dbReference>
<dbReference type="InterPro" id="IPR041792">
    <property type="entry name" value="MPP_PAP"/>
</dbReference>
<dbReference type="KEGG" id="dpte:113798441"/>
<accession>A0A6P6YHR8</accession>
<dbReference type="GO" id="GO:0003993">
    <property type="term" value="F:acid phosphatase activity"/>
    <property type="evidence" value="ECO:0007669"/>
    <property type="project" value="UniProtKB-EC"/>
</dbReference>
<dbReference type="InterPro" id="IPR029052">
    <property type="entry name" value="Metallo-depent_PP-like"/>
</dbReference>
<name>A0A6P6YHR8_DERPT</name>
<reference evidence="8" key="1">
    <citation type="submission" date="2025-08" db="UniProtKB">
        <authorList>
            <consortium name="RefSeq"/>
        </authorList>
    </citation>
    <scope>IDENTIFICATION</scope>
    <source>
        <strain evidence="8">Airmid</strain>
    </source>
</reference>
<evidence type="ECO:0000259" key="4">
    <source>
        <dbReference type="Pfam" id="PF00149"/>
    </source>
</evidence>
<evidence type="ECO:0000256" key="3">
    <source>
        <dbReference type="RuleBase" id="RU361203"/>
    </source>
</evidence>
<proteinExistence type="inferred from homology"/>
<dbReference type="InterPro" id="IPR004843">
    <property type="entry name" value="Calcineurin-like_PHP"/>
</dbReference>
<dbReference type="Gene3D" id="3.60.21.10">
    <property type="match status" value="1"/>
</dbReference>
<keyword evidence="3" id="KW-0378">Hydrolase</keyword>
<evidence type="ECO:0000313" key="7">
    <source>
        <dbReference type="Proteomes" id="UP000515146"/>
    </source>
</evidence>
<dbReference type="InterPro" id="IPR025733">
    <property type="entry name" value="PAPs_C"/>
</dbReference>
<keyword evidence="1 3" id="KW-0732">Signal</keyword>
<comment type="catalytic activity">
    <reaction evidence="3">
        <text>a phosphate monoester + H2O = an alcohol + phosphate</text>
        <dbReference type="Rhea" id="RHEA:15017"/>
        <dbReference type="ChEBI" id="CHEBI:15377"/>
        <dbReference type="ChEBI" id="CHEBI:30879"/>
        <dbReference type="ChEBI" id="CHEBI:43474"/>
        <dbReference type="ChEBI" id="CHEBI:67140"/>
        <dbReference type="EC" id="3.1.3.2"/>
    </reaction>
</comment>
<feature type="domain" description="Purple acid phosphatase N-terminal" evidence="6">
    <location>
        <begin position="28"/>
        <end position="118"/>
    </location>
</feature>
<dbReference type="AlphaFoldDB" id="A0A6P6YHR8"/>
<dbReference type="Pfam" id="PF14008">
    <property type="entry name" value="Metallophos_C"/>
    <property type="match status" value="1"/>
</dbReference>
<evidence type="ECO:0000259" key="6">
    <source>
        <dbReference type="Pfam" id="PF16656"/>
    </source>
</evidence>
<comment type="similarity">
    <text evidence="3">Belongs to the metallophosphoesterase superfamily. Purple acid phosphatase family.</text>
</comment>
<feature type="signal peptide" evidence="3">
    <location>
        <begin position="1"/>
        <end position="19"/>
    </location>
</feature>
<dbReference type="Pfam" id="PF16656">
    <property type="entry name" value="Pur_ac_phosph_N"/>
    <property type="match status" value="1"/>
</dbReference>
<feature type="domain" description="Calcineurin-like phosphoesterase" evidence="4">
    <location>
        <begin position="129"/>
        <end position="339"/>
    </location>
</feature>
<dbReference type="RefSeq" id="XP_027204782.1">
    <property type="nucleotide sequence ID" value="XM_027348981.1"/>
</dbReference>
<dbReference type="EC" id="3.1.3.2" evidence="3"/>
<protein>
    <recommendedName>
        <fullName evidence="3">Purple acid phosphatase</fullName>
        <ecNumber evidence="3">3.1.3.2</ecNumber>
    </recommendedName>
</protein>
<dbReference type="OrthoDB" id="45007at2759"/>
<dbReference type="SUPFAM" id="SSF49363">
    <property type="entry name" value="Purple acid phosphatase, N-terminal domain"/>
    <property type="match status" value="1"/>
</dbReference>
<dbReference type="CDD" id="cd00839">
    <property type="entry name" value="MPP_PAPs"/>
    <property type="match status" value="1"/>
</dbReference>
<evidence type="ECO:0000256" key="2">
    <source>
        <dbReference type="ARBA" id="ARBA00023180"/>
    </source>
</evidence>
<dbReference type="InParanoid" id="A0A6P6YHR8"/>
<feature type="domain" description="Purple acid phosphatase C-terminal" evidence="5">
    <location>
        <begin position="364"/>
        <end position="425"/>
    </location>
</feature>
<keyword evidence="2" id="KW-0325">Glycoprotein</keyword>
<dbReference type="Proteomes" id="UP000515146">
    <property type="component" value="Unplaced"/>
</dbReference>
<keyword evidence="7" id="KW-1185">Reference proteome</keyword>
<feature type="chain" id="PRO_5028524575" description="Purple acid phosphatase" evidence="3">
    <location>
        <begin position="20"/>
        <end position="435"/>
    </location>
</feature>
<dbReference type="OMA" id="INRTHIQ"/>
<evidence type="ECO:0000313" key="8">
    <source>
        <dbReference type="RefSeq" id="XP_027204782.1"/>
    </source>
</evidence>
<sequence>MFRLKTFIVCFVWIEFSIGFLDYVSCGPEQVHISYGAGPNQMYVTWLTHEQPSGQPLVEYGIQSRKYDMRKFGNMTKFHTSYSRYVYRVQLEDLKLNTTYYYRCGFEQEFSNEFSFRTRPLDQEHWNPRIAVFGDMGLKNGQSFPFLKQQASKNAYDAIFHVGDIAYDMHDDSGSKGDKFMNEIEPIAANIPYQVVVGNHEDDKYNYTDYNSRFTMIDESSGKMNNMFYSFNIGPAHVIGFSSEFYYSTQYGIKQIENQFEWLEQDLREANRHEIRSERPWIIAMAHRPMYCSTADDDDCTENESILRKGIPIVNQYGLEDLFYKYGVDIIFGAHEHTYERLFPVYDRKVYNGSTDDAYNQPKAPVHILVGSAGCPEKIDPFITYPKPWSAKRISNYGITEMLILNKTLIRFRQRDTTMNGAMVDAFHIIKGRWN</sequence>